<dbReference type="RefSeq" id="WP_023050507.1">
    <property type="nucleotide sequence ID" value="NZ_CP173065.2"/>
</dbReference>
<evidence type="ECO:0000313" key="2">
    <source>
        <dbReference type="Proteomes" id="UP000017081"/>
    </source>
</evidence>
<keyword evidence="2" id="KW-1185">Reference proteome</keyword>
<gene>
    <name evidence="1" type="ORF">HMPREF0202_00962</name>
</gene>
<evidence type="ECO:0000313" key="1">
    <source>
        <dbReference type="EMBL" id="ERT69129.1"/>
    </source>
</evidence>
<proteinExistence type="predicted"/>
<dbReference type="eggNOG" id="ENOG502Z9P9">
    <property type="taxonomic scope" value="Bacteria"/>
</dbReference>
<protein>
    <submittedName>
        <fullName evidence="1">Uncharacterized protein</fullName>
    </submittedName>
</protein>
<sequence>MEKTSLKNHKFEKGKFTTPLNEVIAELPDFKSWYYGRLPEYLWLGLIIDKYGRDIGINKIIKILFIFKEHQISDIKFSTILSLETTLKIKILNVIKNEVEDALNPLTLVFTYSNFSDFNKLFLFNEDIEKRKEQLIKVLNESSFHQSDLATDIRYFIVLFKIITNKVYGVSNEEIQLYPKLSHEDEKMRQIRPLIRSMDLAFVNREMTNESFIERFWDEISQITECEELCISSENPNIDINLYLEKVYEIFNYFNSIYKLDPLSEKMNVILGIAVYSYKRFKEIADYKMFDSILARSNVRVLIENYIMLKYLLLTETKQENIWKEYKYYGIGAYKLILTKSREENKDIQNSYINFEYIELLVNEFRNEEFIDMDIRYFDKQNIRQKAEAVGEKDLYNFHYDYGSSYEHGLWGAIRESSMIKCVNPGHRYHTVPDINNFIKLKSTLKDSIKIMNDIIQILKNEFGIPDELLKGVINFEESIDR</sequence>
<organism evidence="1 2">
    <name type="scientific">Cetobacterium somerae ATCC BAA-474</name>
    <dbReference type="NCBI Taxonomy" id="1319815"/>
    <lineage>
        <taxon>Bacteria</taxon>
        <taxon>Fusobacteriati</taxon>
        <taxon>Fusobacteriota</taxon>
        <taxon>Fusobacteriia</taxon>
        <taxon>Fusobacteriales</taxon>
        <taxon>Fusobacteriaceae</taxon>
        <taxon>Cetobacterium</taxon>
    </lineage>
</organism>
<name>U7VDC4_9FUSO</name>
<reference evidence="1 2" key="1">
    <citation type="submission" date="2013-08" db="EMBL/GenBank/DDBJ databases">
        <authorList>
            <person name="Weinstock G."/>
            <person name="Sodergren E."/>
            <person name="Wylie T."/>
            <person name="Fulton L."/>
            <person name="Fulton R."/>
            <person name="Fronick C."/>
            <person name="O'Laughlin M."/>
            <person name="Godfrey J."/>
            <person name="Miner T."/>
            <person name="Herter B."/>
            <person name="Appelbaum E."/>
            <person name="Cordes M."/>
            <person name="Lek S."/>
            <person name="Wollam A."/>
            <person name="Pepin K.H."/>
            <person name="Palsikar V.B."/>
            <person name="Mitreva M."/>
            <person name="Wilson R.K."/>
        </authorList>
    </citation>
    <scope>NUCLEOTIDE SEQUENCE [LARGE SCALE GENOMIC DNA]</scope>
    <source>
        <strain evidence="1 2">ATCC BAA-474</strain>
    </source>
</reference>
<dbReference type="InterPro" id="IPR043733">
    <property type="entry name" value="DUF5677"/>
</dbReference>
<dbReference type="Proteomes" id="UP000017081">
    <property type="component" value="Unassembled WGS sequence"/>
</dbReference>
<dbReference type="EMBL" id="AXZF01000036">
    <property type="protein sequence ID" value="ERT69129.1"/>
    <property type="molecule type" value="Genomic_DNA"/>
</dbReference>
<comment type="caution">
    <text evidence="1">The sequence shown here is derived from an EMBL/GenBank/DDBJ whole genome shotgun (WGS) entry which is preliminary data.</text>
</comment>
<dbReference type="STRING" id="1319815.HMPREF0202_00962"/>
<dbReference type="AlphaFoldDB" id="U7VDC4"/>
<dbReference type="Pfam" id="PF18928">
    <property type="entry name" value="DUF5677"/>
    <property type="match status" value="1"/>
</dbReference>
<accession>U7VDC4</accession>
<dbReference type="HOGENOM" id="CLU_556486_0_0_0"/>
<dbReference type="PATRIC" id="fig|1319815.3.peg.923"/>